<dbReference type="InterPro" id="IPR027417">
    <property type="entry name" value="P-loop_NTPase"/>
</dbReference>
<keyword evidence="5" id="KW-1185">Reference proteome</keyword>
<reference evidence="4 5" key="1">
    <citation type="journal article" date="2012" name="Appl. Environ. Microbiol.">
        <title>Draft genome sequence of a psychrotolerant sulfur-oxidizing bacterium, Sulfuricella denitrificans skB26, and proteomic insights into cold adaptation.</title>
        <authorList>
            <person name="Watanabe T."/>
            <person name="Kojima H."/>
            <person name="Fukui M."/>
        </authorList>
    </citation>
    <scope>NUCLEOTIDE SEQUENCE [LARGE SCALE GENOMIC DNA]</scope>
    <source>
        <strain evidence="5">skB26</strain>
    </source>
</reference>
<feature type="domain" description="CobQ/CobB/MinD/ParA nucleotide binding" evidence="3">
    <location>
        <begin position="25"/>
        <end position="234"/>
    </location>
</feature>
<evidence type="ECO:0000256" key="2">
    <source>
        <dbReference type="ARBA" id="ARBA00022840"/>
    </source>
</evidence>
<evidence type="ECO:0000313" key="5">
    <source>
        <dbReference type="Proteomes" id="UP000015559"/>
    </source>
</evidence>
<dbReference type="SUPFAM" id="SSF52540">
    <property type="entry name" value="P-loop containing nucleoside triphosphate hydrolases"/>
    <property type="match status" value="1"/>
</dbReference>
<keyword evidence="2" id="KW-0067">ATP-binding</keyword>
<dbReference type="InterPro" id="IPR025501">
    <property type="entry name" value="MinD_FleN"/>
</dbReference>
<accession>S6AKG2</accession>
<dbReference type="GO" id="GO:0016887">
    <property type="term" value="F:ATP hydrolysis activity"/>
    <property type="evidence" value="ECO:0007669"/>
    <property type="project" value="TreeGrafter"/>
</dbReference>
<proteinExistence type="predicted"/>
<dbReference type="GO" id="GO:0051782">
    <property type="term" value="P:negative regulation of cell division"/>
    <property type="evidence" value="ECO:0007669"/>
    <property type="project" value="TreeGrafter"/>
</dbReference>
<keyword evidence="1" id="KW-0547">Nucleotide-binding</keyword>
<dbReference type="InterPro" id="IPR050625">
    <property type="entry name" value="ParA/MinD_ATPase"/>
</dbReference>
<gene>
    <name evidence="4" type="ORF">SCD_n01265</name>
</gene>
<dbReference type="GO" id="GO:0009898">
    <property type="term" value="C:cytoplasmic side of plasma membrane"/>
    <property type="evidence" value="ECO:0007669"/>
    <property type="project" value="TreeGrafter"/>
</dbReference>
<dbReference type="KEGG" id="sdr:SCD_n01265"/>
<dbReference type="EMBL" id="AP013066">
    <property type="protein sequence ID" value="BAN35094.1"/>
    <property type="molecule type" value="Genomic_DNA"/>
</dbReference>
<dbReference type="Pfam" id="PF01656">
    <property type="entry name" value="CbiA"/>
    <property type="match status" value="1"/>
</dbReference>
<evidence type="ECO:0000256" key="1">
    <source>
        <dbReference type="ARBA" id="ARBA00022741"/>
    </source>
</evidence>
<dbReference type="Gene3D" id="3.40.50.300">
    <property type="entry name" value="P-loop containing nucleotide triphosphate hydrolases"/>
    <property type="match status" value="1"/>
</dbReference>
<dbReference type="GO" id="GO:0005524">
    <property type="term" value="F:ATP binding"/>
    <property type="evidence" value="ECO:0007669"/>
    <property type="project" value="UniProtKB-KW"/>
</dbReference>
<protein>
    <submittedName>
        <fullName evidence="4">Cobyrinic acid ac-diamide synthase</fullName>
    </submittedName>
</protein>
<dbReference type="PANTHER" id="PTHR43384:SF4">
    <property type="entry name" value="CELLULOSE BIOSYNTHESIS PROTEIN BCSQ-RELATED"/>
    <property type="match status" value="1"/>
</dbReference>
<dbReference type="HOGENOM" id="CLU_037612_0_0_4"/>
<dbReference type="RefSeq" id="WP_021035811.1">
    <property type="nucleotide sequence ID" value="NC_022357.1"/>
</dbReference>
<dbReference type="GO" id="GO:0005829">
    <property type="term" value="C:cytosol"/>
    <property type="evidence" value="ECO:0007669"/>
    <property type="project" value="TreeGrafter"/>
</dbReference>
<dbReference type="eggNOG" id="COG0455">
    <property type="taxonomic scope" value="Bacteria"/>
</dbReference>
<dbReference type="InterPro" id="IPR002586">
    <property type="entry name" value="CobQ/CobB/MinD/ParA_Nub-bd_dom"/>
</dbReference>
<dbReference type="PIRSF" id="PIRSF003092">
    <property type="entry name" value="MinD"/>
    <property type="match status" value="1"/>
</dbReference>
<evidence type="ECO:0000313" key="4">
    <source>
        <dbReference type="EMBL" id="BAN35094.1"/>
    </source>
</evidence>
<evidence type="ECO:0000259" key="3">
    <source>
        <dbReference type="Pfam" id="PF01656"/>
    </source>
</evidence>
<dbReference type="Proteomes" id="UP000015559">
    <property type="component" value="Chromosome"/>
</dbReference>
<organism evidence="4 5">
    <name type="scientific">Sulfuricella denitrificans (strain DSM 22764 / NBRC 105220 / skB26)</name>
    <dbReference type="NCBI Taxonomy" id="1163617"/>
    <lineage>
        <taxon>Bacteria</taxon>
        <taxon>Pseudomonadati</taxon>
        <taxon>Pseudomonadota</taxon>
        <taxon>Betaproteobacteria</taxon>
        <taxon>Nitrosomonadales</taxon>
        <taxon>Sulfuricellaceae</taxon>
        <taxon>Sulfuricella</taxon>
    </lineage>
</organism>
<dbReference type="PANTHER" id="PTHR43384">
    <property type="entry name" value="SEPTUM SITE-DETERMINING PROTEIN MIND HOMOLOG, CHLOROPLASTIC-RELATED"/>
    <property type="match status" value="1"/>
</dbReference>
<dbReference type="AlphaFoldDB" id="S6AKG2"/>
<sequence>MAEVLQDQAEGLRRLLERDSVRVVTLTSGRAGVGKTNIVVNLAAALAKRGRHVLLLDEQQGKGSMETLLGLTARYDLMHVIRREKTLDEVMLRGPDGVNIVSAGNGLRVLGELGQEDQDWLVQSFRQVSKSVDVVLVDAIAGVASNVLPLSLASQEIVIVVSPHPSSIKDAYALVKVLNQNFAIHRFHILISKVKNEMEARALYDNMAEVAVRFLDVSLDFMGYVPFDEKLRQAARICRPVVDAFPVTESAKALRGLAETMEQWPQPSGEEGSLDAFMQRLIQSSRMAVEGFRL</sequence>
<name>S6AKG2_SULDS</name>
<dbReference type="STRING" id="1163617.SCD_n01265"/>